<accession>A0A0B2UMN1</accession>
<evidence type="ECO:0000313" key="2">
    <source>
        <dbReference type="Proteomes" id="UP000031056"/>
    </source>
</evidence>
<gene>
    <name evidence="1" type="ORF">M896_012150</name>
</gene>
<dbReference type="OrthoDB" id="2188446at2759"/>
<comment type="caution">
    <text evidence="1">The sequence shown here is derived from an EMBL/GenBank/DDBJ whole genome shotgun (WGS) entry which is preliminary data.</text>
</comment>
<sequence length="403" mass="46919">MKVVAEYDVKMVECVMPASLYRLPKAEKNLKIEGIRLKQDFGYVEMKMKLPKTKCVSVAGDAKDRSMISYGSYGHKPLSMQWYAKIDHDANIVFLRKIDCVHVFSPKYEDIEVDDANKCDGYQLRKAESREEHEHRRKNINFQLKKMNLEEFIELEYKLKDMDLKCKDDQVIGKPDKVRKTVGKLKKSIENSKVVNFSEMMLLYQDENAVKNALQTYTNFVHGRYVISNAFYEKRLHSIRNSILDLFNHNERILMKDIENFIDGEYFLLEELCRRDGKYYYLKGFDEGMNVLPEEIMGVRVMNAVRKLQPCVVEKVSEELLVDVDAVKMNLPEGVVVLANGMLAVCEGDTMRKRIVGMLISKDVWRKSDVIRIAQNEFSDASRFFEVLGEYCELKGGVWNIKQ</sequence>
<dbReference type="Proteomes" id="UP000031056">
    <property type="component" value="Unassembled WGS sequence"/>
</dbReference>
<dbReference type="AlphaFoldDB" id="A0A0B2UMN1"/>
<dbReference type="GeneID" id="26261058"/>
<dbReference type="EMBL" id="JOKQ01000001">
    <property type="protein sequence ID" value="KHN70559.1"/>
    <property type="molecule type" value="Genomic_DNA"/>
</dbReference>
<dbReference type="RefSeq" id="XP_014564601.1">
    <property type="nucleotide sequence ID" value="XM_014709115.1"/>
</dbReference>
<proteinExistence type="predicted"/>
<organism evidence="1 2">
    <name type="scientific">Ordospora colligata OC4</name>
    <dbReference type="NCBI Taxonomy" id="1354746"/>
    <lineage>
        <taxon>Eukaryota</taxon>
        <taxon>Fungi</taxon>
        <taxon>Fungi incertae sedis</taxon>
        <taxon>Microsporidia</taxon>
        <taxon>Ordosporidae</taxon>
        <taxon>Ordospora</taxon>
    </lineage>
</organism>
<evidence type="ECO:0000313" key="1">
    <source>
        <dbReference type="EMBL" id="KHN70559.1"/>
    </source>
</evidence>
<dbReference type="InParanoid" id="A0A0B2UMN1"/>
<reference evidence="1 2" key="1">
    <citation type="journal article" date="2014" name="MBio">
        <title>The Ordospora colligata genome; evolution of extreme reduction in microsporidia and host-to-parasite horizontal gene transfer.</title>
        <authorList>
            <person name="Pombert J.-F."/>
            <person name="Haag K.L."/>
            <person name="Beidas S."/>
            <person name="Ebert D."/>
            <person name="Keeling P.J."/>
        </authorList>
    </citation>
    <scope>NUCLEOTIDE SEQUENCE [LARGE SCALE GENOMIC DNA]</scope>
    <source>
        <strain evidence="1 2">OC4</strain>
    </source>
</reference>
<dbReference type="HOGENOM" id="CLU_676528_0_0_1"/>
<dbReference type="VEuPathDB" id="MicrosporidiaDB:M896_012150"/>
<name>A0A0B2UMN1_9MICR</name>
<protein>
    <submittedName>
        <fullName evidence="1">Uncharacterized protein</fullName>
    </submittedName>
</protein>
<keyword evidence="2" id="KW-1185">Reference proteome</keyword>